<dbReference type="AlphaFoldDB" id="A0A8B6FGF5"/>
<comment type="caution">
    <text evidence="4">The sequence shown here is derived from an EMBL/GenBank/DDBJ whole genome shotgun (WGS) entry which is preliminary data.</text>
</comment>
<dbReference type="GO" id="GO:0006400">
    <property type="term" value="P:tRNA modification"/>
    <property type="evidence" value="ECO:0007669"/>
    <property type="project" value="InterPro"/>
</dbReference>
<keyword evidence="4" id="KW-0808">Transferase</keyword>
<dbReference type="SUPFAM" id="SSF51713">
    <property type="entry name" value="tRNA-guanine transglycosylase"/>
    <property type="match status" value="1"/>
</dbReference>
<dbReference type="InterPro" id="IPR002616">
    <property type="entry name" value="tRNA_ribo_trans-like"/>
</dbReference>
<dbReference type="OrthoDB" id="10249838at2759"/>
<sequence length="307" mass="34683">MSFILLGKLGKTKNHKYKCIHCQQKLLARHINGSVESSTIYSCSSLHTDVSHETGTTDTGQLASTSIPLAIVPAYKHLKQAKDSQGSVPQLPSHRFQYSVWHDLKVVSIKGTDLKAPRIRDGPDEKEAAFYSLKDEDNQYIHHNLHGRRRITHQTTMENWEQAKRFGTALVPSGQLNLKSKIFSSDFRPIDDKCKCSTCKNYTRAYLHTIVTNETVACHLLSVHNVAYQLNLMKSVHDSIKEDNFPQFIKAFFIQQFPNKDFPQWAIDALDSVNVKLNVNTPDNDQSSVAVKNKVTDSSNIENSKIS</sequence>
<proteinExistence type="predicted"/>
<feature type="region of interest" description="Disordered" evidence="2">
    <location>
        <begin position="286"/>
        <end position="307"/>
    </location>
</feature>
<dbReference type="Proteomes" id="UP000596742">
    <property type="component" value="Unassembled WGS sequence"/>
</dbReference>
<evidence type="ECO:0000259" key="3">
    <source>
        <dbReference type="Pfam" id="PF01702"/>
    </source>
</evidence>
<feature type="domain" description="tRNA-guanine(15) transglycosylase-like" evidence="3">
    <location>
        <begin position="165"/>
        <end position="255"/>
    </location>
</feature>
<evidence type="ECO:0000313" key="5">
    <source>
        <dbReference type="Proteomes" id="UP000596742"/>
    </source>
</evidence>
<keyword evidence="5" id="KW-1185">Reference proteome</keyword>
<dbReference type="EC" id="2.4.2.29" evidence="4"/>
<name>A0A8B6FGF5_MYTGA</name>
<evidence type="ECO:0000256" key="2">
    <source>
        <dbReference type="SAM" id="MobiDB-lite"/>
    </source>
</evidence>
<keyword evidence="4" id="KW-0328">Glycosyltransferase</keyword>
<dbReference type="EMBL" id="UYJE01006770">
    <property type="protein sequence ID" value="VDI48792.1"/>
    <property type="molecule type" value="Genomic_DNA"/>
</dbReference>
<organism evidence="4 5">
    <name type="scientific">Mytilus galloprovincialis</name>
    <name type="common">Mediterranean mussel</name>
    <dbReference type="NCBI Taxonomy" id="29158"/>
    <lineage>
        <taxon>Eukaryota</taxon>
        <taxon>Metazoa</taxon>
        <taxon>Spiralia</taxon>
        <taxon>Lophotrochozoa</taxon>
        <taxon>Mollusca</taxon>
        <taxon>Bivalvia</taxon>
        <taxon>Autobranchia</taxon>
        <taxon>Pteriomorphia</taxon>
        <taxon>Mytilida</taxon>
        <taxon>Mytiloidea</taxon>
        <taxon>Mytilidae</taxon>
        <taxon>Mytilinae</taxon>
        <taxon>Mytilus</taxon>
    </lineage>
</organism>
<dbReference type="GO" id="GO:0005829">
    <property type="term" value="C:cytosol"/>
    <property type="evidence" value="ECO:0007669"/>
    <property type="project" value="TreeGrafter"/>
</dbReference>
<dbReference type="InterPro" id="IPR036511">
    <property type="entry name" value="TGT-like_sf"/>
</dbReference>
<reference evidence="4" key="1">
    <citation type="submission" date="2018-11" db="EMBL/GenBank/DDBJ databases">
        <authorList>
            <person name="Alioto T."/>
            <person name="Alioto T."/>
        </authorList>
    </citation>
    <scope>NUCLEOTIDE SEQUENCE</scope>
</reference>
<dbReference type="PANTHER" id="PTHR43530">
    <property type="entry name" value="QUEUINE TRNA-RIBOSYLTRANSFERASE CATALYTIC SUBUNIT 1"/>
    <property type="match status" value="1"/>
</dbReference>
<evidence type="ECO:0000313" key="4">
    <source>
        <dbReference type="EMBL" id="VDI48792.1"/>
    </source>
</evidence>
<dbReference type="NCBIfam" id="TIGR00449">
    <property type="entry name" value="tgt_general"/>
    <property type="match status" value="1"/>
</dbReference>
<gene>
    <name evidence="4" type="ORF">MGAL_10B047259</name>
</gene>
<protein>
    <submittedName>
        <fullName evidence="4">Queuine tRNA-ribosyltransferase</fullName>
        <ecNumber evidence="4">2.4.2.29</ecNumber>
    </submittedName>
</protein>
<dbReference type="Pfam" id="PF01702">
    <property type="entry name" value="TGT"/>
    <property type="match status" value="1"/>
</dbReference>
<dbReference type="PANTHER" id="PTHR43530:SF1">
    <property type="entry name" value="QUEUINE TRNA-RIBOSYLTRANSFERASE CATALYTIC SUBUNIT 1"/>
    <property type="match status" value="1"/>
</dbReference>
<accession>A0A8B6FGF5</accession>
<evidence type="ECO:0000256" key="1">
    <source>
        <dbReference type="ARBA" id="ARBA00022833"/>
    </source>
</evidence>
<dbReference type="Gene3D" id="3.20.20.105">
    <property type="entry name" value="Queuine tRNA-ribosyltransferase-like"/>
    <property type="match status" value="1"/>
</dbReference>
<keyword evidence="1" id="KW-0862">Zinc</keyword>
<dbReference type="GO" id="GO:0008479">
    <property type="term" value="F:tRNA-guanosine(34) queuine transglycosylase activity"/>
    <property type="evidence" value="ECO:0007669"/>
    <property type="project" value="TreeGrafter"/>
</dbReference>